<keyword evidence="1" id="KW-0251">Elongation factor</keyword>
<name>A0A2P5EEK2_TREOI</name>
<protein>
    <submittedName>
        <fullName evidence="4">S-crystallin</fullName>
    </submittedName>
</protein>
<dbReference type="GO" id="GO:0003746">
    <property type="term" value="F:translation elongation factor activity"/>
    <property type="evidence" value="ECO:0007669"/>
    <property type="project" value="UniProtKB-UniRule"/>
</dbReference>
<proteinExistence type="predicted"/>
<dbReference type="InterPro" id="IPR044628">
    <property type="entry name" value="EF-1-gamma_plant"/>
</dbReference>
<dbReference type="GO" id="GO:0004364">
    <property type="term" value="F:glutathione transferase activity"/>
    <property type="evidence" value="ECO:0007669"/>
    <property type="project" value="InterPro"/>
</dbReference>
<dbReference type="SUPFAM" id="SSF52833">
    <property type="entry name" value="Thioredoxin-like"/>
    <property type="match status" value="1"/>
</dbReference>
<dbReference type="InterPro" id="IPR004045">
    <property type="entry name" value="Glutathione_S-Trfase_N"/>
</dbReference>
<evidence type="ECO:0000313" key="4">
    <source>
        <dbReference type="EMBL" id="PON83971.1"/>
    </source>
</evidence>
<evidence type="ECO:0000259" key="3">
    <source>
        <dbReference type="PROSITE" id="PS50404"/>
    </source>
</evidence>
<feature type="domain" description="EF-1-gamma C-terminal" evidence="2">
    <location>
        <begin position="157"/>
        <end position="177"/>
    </location>
</feature>
<reference evidence="5" key="1">
    <citation type="submission" date="2016-06" db="EMBL/GenBank/DDBJ databases">
        <title>Parallel loss of symbiosis genes in relatives of nitrogen-fixing non-legume Parasponia.</title>
        <authorList>
            <person name="Van Velzen R."/>
            <person name="Holmer R."/>
            <person name="Bu F."/>
            <person name="Rutten L."/>
            <person name="Van Zeijl A."/>
            <person name="Liu W."/>
            <person name="Santuari L."/>
            <person name="Cao Q."/>
            <person name="Sharma T."/>
            <person name="Shen D."/>
            <person name="Roswanjaya Y."/>
            <person name="Wardhani T."/>
            <person name="Kalhor M.S."/>
            <person name="Jansen J."/>
            <person name="Van den Hoogen J."/>
            <person name="Gungor B."/>
            <person name="Hartog M."/>
            <person name="Hontelez J."/>
            <person name="Verver J."/>
            <person name="Yang W.-C."/>
            <person name="Schijlen E."/>
            <person name="Repin R."/>
            <person name="Schilthuizen M."/>
            <person name="Schranz E."/>
            <person name="Heidstra R."/>
            <person name="Miyata K."/>
            <person name="Fedorova E."/>
            <person name="Kohlen W."/>
            <person name="Bisseling T."/>
            <person name="Smit S."/>
            <person name="Geurts R."/>
        </authorList>
    </citation>
    <scope>NUCLEOTIDE SEQUENCE [LARGE SCALE GENOMIC DNA]</scope>
    <source>
        <strain evidence="5">cv. RG33-2</strain>
    </source>
</reference>
<accession>A0A2P5EEK2</accession>
<dbReference type="Pfam" id="PF02798">
    <property type="entry name" value="GST_N"/>
    <property type="match status" value="1"/>
</dbReference>
<dbReference type="CDD" id="cd03044">
    <property type="entry name" value="GST_N_EF1Bgamma"/>
    <property type="match status" value="1"/>
</dbReference>
<dbReference type="AlphaFoldDB" id="A0A2P5EEK2"/>
<organism evidence="4 5">
    <name type="scientific">Trema orientale</name>
    <name type="common">Charcoal tree</name>
    <name type="synonym">Celtis orientalis</name>
    <dbReference type="NCBI Taxonomy" id="63057"/>
    <lineage>
        <taxon>Eukaryota</taxon>
        <taxon>Viridiplantae</taxon>
        <taxon>Streptophyta</taxon>
        <taxon>Embryophyta</taxon>
        <taxon>Tracheophyta</taxon>
        <taxon>Spermatophyta</taxon>
        <taxon>Magnoliopsida</taxon>
        <taxon>eudicotyledons</taxon>
        <taxon>Gunneridae</taxon>
        <taxon>Pentapetalae</taxon>
        <taxon>rosids</taxon>
        <taxon>fabids</taxon>
        <taxon>Rosales</taxon>
        <taxon>Cannabaceae</taxon>
        <taxon>Trema</taxon>
    </lineage>
</organism>
<dbReference type="PROSITE" id="PS50404">
    <property type="entry name" value="GST_NTER"/>
    <property type="match status" value="1"/>
</dbReference>
<dbReference type="InterPro" id="IPR001662">
    <property type="entry name" value="EF1B_G_C"/>
</dbReference>
<dbReference type="Proteomes" id="UP000237000">
    <property type="component" value="Unassembled WGS sequence"/>
</dbReference>
<feature type="domain" description="GST N-terminal" evidence="3">
    <location>
        <begin position="28"/>
        <end position="109"/>
    </location>
</feature>
<dbReference type="InterPro" id="IPR036249">
    <property type="entry name" value="Thioredoxin-like_sf"/>
</dbReference>
<dbReference type="EMBL" id="JXTC01000170">
    <property type="protein sequence ID" value="PON83971.1"/>
    <property type="molecule type" value="Genomic_DNA"/>
</dbReference>
<dbReference type="OrthoDB" id="1718514at2759"/>
<dbReference type="PANTHER" id="PTHR44372">
    <property type="entry name" value="ELONGATION FACTOR 1-GAMMA 1-RELATED"/>
    <property type="match status" value="1"/>
</dbReference>
<dbReference type="Gene3D" id="1.20.1050.10">
    <property type="match status" value="1"/>
</dbReference>
<evidence type="ECO:0000313" key="5">
    <source>
        <dbReference type="Proteomes" id="UP000237000"/>
    </source>
</evidence>
<evidence type="ECO:0000259" key="2">
    <source>
        <dbReference type="PROSITE" id="PS50040"/>
    </source>
</evidence>
<dbReference type="STRING" id="63057.A0A2P5EEK2"/>
<dbReference type="InParanoid" id="A0A2P5EEK2"/>
<sequence>MQLCSAHSVLGPSAAARSSILVIVKPWLWSCIHSALPNKNAFKSLIVAEHAGVKIEVAANFELGVTNKTPEFLKMNPIGKIPVLETPDGPTFEIIAISRYGFTKILTKSFTSEFPHVERYLWALVNQPNFKKILGEVVNQTESIPPLLESATNDAKPNNPLDLLPPSKMILDEWKRL</sequence>
<keyword evidence="5" id="KW-1185">Reference proteome</keyword>
<dbReference type="Gene3D" id="3.40.30.10">
    <property type="entry name" value="Glutaredoxin"/>
    <property type="match status" value="1"/>
</dbReference>
<gene>
    <name evidence="4" type="ORF">TorRG33x02_202650</name>
</gene>
<dbReference type="PANTHER" id="PTHR44372:SF1">
    <property type="entry name" value="ELONGATION FACTOR 1-GAMMA 3"/>
    <property type="match status" value="1"/>
</dbReference>
<comment type="caution">
    <text evidence="4">The sequence shown here is derived from an EMBL/GenBank/DDBJ whole genome shotgun (WGS) entry which is preliminary data.</text>
</comment>
<evidence type="ECO:0000256" key="1">
    <source>
        <dbReference type="PROSITE-ProRule" id="PRU00519"/>
    </source>
</evidence>
<dbReference type="PROSITE" id="PS50040">
    <property type="entry name" value="EF1G_C"/>
    <property type="match status" value="1"/>
</dbReference>
<keyword evidence="1" id="KW-0648">Protein biosynthesis</keyword>